<dbReference type="GO" id="GO:0070898">
    <property type="term" value="P:RNA polymerase III preinitiation complex assembly"/>
    <property type="evidence" value="ECO:0007669"/>
    <property type="project" value="TreeGrafter"/>
</dbReference>
<feature type="compositionally biased region" description="Basic and acidic residues" evidence="1">
    <location>
        <begin position="37"/>
        <end position="48"/>
    </location>
</feature>
<evidence type="ECO:0000313" key="3">
    <source>
        <dbReference type="EMBL" id="KAK2077409.1"/>
    </source>
</evidence>
<dbReference type="GO" id="GO:0001156">
    <property type="term" value="F:TFIIIC-class transcription factor complex binding"/>
    <property type="evidence" value="ECO:0007669"/>
    <property type="project" value="TreeGrafter"/>
</dbReference>
<dbReference type="Pfam" id="PF15963">
    <property type="entry name" value="Myb_DNA-bind_7"/>
    <property type="match status" value="1"/>
</dbReference>
<dbReference type="AlphaFoldDB" id="A0AAD9IHV8"/>
<dbReference type="EMBL" id="JASFZW010000006">
    <property type="protein sequence ID" value="KAK2077409.1"/>
    <property type="molecule type" value="Genomic_DNA"/>
</dbReference>
<feature type="region of interest" description="Disordered" evidence="1">
    <location>
        <begin position="1"/>
        <end position="195"/>
    </location>
</feature>
<feature type="compositionally biased region" description="Low complexity" evidence="1">
    <location>
        <begin position="132"/>
        <end position="151"/>
    </location>
</feature>
<dbReference type="SMART" id="SM00717">
    <property type="entry name" value="SANT"/>
    <property type="match status" value="1"/>
</dbReference>
<dbReference type="InterPro" id="IPR017956">
    <property type="entry name" value="AT_hook_DNA-bd_motif"/>
</dbReference>
<gene>
    <name evidence="3" type="ORF">QBZ16_004254</name>
</gene>
<name>A0AAD9IHV8_PROWI</name>
<feature type="compositionally biased region" description="Basic and acidic residues" evidence="1">
    <location>
        <begin position="11"/>
        <end position="22"/>
    </location>
</feature>
<feature type="compositionally biased region" description="Low complexity" evidence="1">
    <location>
        <begin position="54"/>
        <end position="80"/>
    </location>
</feature>
<dbReference type="SUPFAM" id="SSF46689">
    <property type="entry name" value="Homeodomain-like"/>
    <property type="match status" value="1"/>
</dbReference>
<comment type="caution">
    <text evidence="3">The sequence shown here is derived from an EMBL/GenBank/DDBJ whole genome shotgun (WGS) entry which is preliminary data.</text>
</comment>
<keyword evidence="4" id="KW-1185">Reference proteome</keyword>
<evidence type="ECO:0000259" key="2">
    <source>
        <dbReference type="SMART" id="SM00717"/>
    </source>
</evidence>
<dbReference type="PRINTS" id="PR00929">
    <property type="entry name" value="ATHOOK"/>
</dbReference>
<dbReference type="Proteomes" id="UP001255856">
    <property type="component" value="Unassembled WGS sequence"/>
</dbReference>
<accession>A0AAD9IHV8</accession>
<feature type="compositionally biased region" description="Low complexity" evidence="1">
    <location>
        <begin position="1"/>
        <end position="10"/>
    </location>
</feature>
<dbReference type="PANTHER" id="PTHR22929:SF0">
    <property type="entry name" value="TRANSCRIPTION FACTOR TFIIIB COMPONENT B'' HOMOLOG"/>
    <property type="match status" value="1"/>
</dbReference>
<dbReference type="InterPro" id="IPR039467">
    <property type="entry name" value="TFIIIB_B''_Myb"/>
</dbReference>
<dbReference type="InterPro" id="IPR001005">
    <property type="entry name" value="SANT/Myb"/>
</dbReference>
<dbReference type="PANTHER" id="PTHR22929">
    <property type="entry name" value="RNA POLYMERASE III TRANSCRIPTION INITIATION FACTOR B"/>
    <property type="match status" value="1"/>
</dbReference>
<organism evidence="3 4">
    <name type="scientific">Prototheca wickerhamii</name>
    <dbReference type="NCBI Taxonomy" id="3111"/>
    <lineage>
        <taxon>Eukaryota</taxon>
        <taxon>Viridiplantae</taxon>
        <taxon>Chlorophyta</taxon>
        <taxon>core chlorophytes</taxon>
        <taxon>Trebouxiophyceae</taxon>
        <taxon>Chlorellales</taxon>
        <taxon>Chlorellaceae</taxon>
        <taxon>Prototheca</taxon>
    </lineage>
</organism>
<dbReference type="CDD" id="cd00167">
    <property type="entry name" value="SANT"/>
    <property type="match status" value="1"/>
</dbReference>
<dbReference type="GO" id="GO:0003677">
    <property type="term" value="F:DNA binding"/>
    <property type="evidence" value="ECO:0007669"/>
    <property type="project" value="InterPro"/>
</dbReference>
<evidence type="ECO:0000256" key="1">
    <source>
        <dbReference type="SAM" id="MobiDB-lite"/>
    </source>
</evidence>
<feature type="domain" description="Myb-like" evidence="2">
    <location>
        <begin position="318"/>
        <end position="366"/>
    </location>
</feature>
<reference evidence="3" key="1">
    <citation type="submission" date="2021-01" db="EMBL/GenBank/DDBJ databases">
        <authorList>
            <person name="Eckstrom K.M.E."/>
        </authorList>
    </citation>
    <scope>NUCLEOTIDE SEQUENCE</scope>
    <source>
        <strain evidence="3">UVCC 0001</strain>
    </source>
</reference>
<dbReference type="InterPro" id="IPR009057">
    <property type="entry name" value="Homeodomain-like_sf"/>
</dbReference>
<protein>
    <recommendedName>
        <fullName evidence="2">Myb-like domain-containing protein</fullName>
    </recommendedName>
</protein>
<evidence type="ECO:0000313" key="4">
    <source>
        <dbReference type="Proteomes" id="UP001255856"/>
    </source>
</evidence>
<sequence length="418" mass="43682">MNFDLSALDSLDAKLKGAESKNARFAPRLGARGRPKKPAEEAVNDRPRQPPGDAAEPGPLSAAAARSPSKARAPAATPSKRPIDALIAAANEHGEARKAVAGGELAAARDEARSAASPATPLPKRGRPAKSGASAGAMATPGPAATDATPPTRRRGRPRKVSPDAPSSTPSPRSAEPASETLQSPAPSAATEEEKGLALAIRRGVETMAAKSLTAEEAGRMSLRALVAWGNLRDRRLAAEGKLRAAAAARAARPAGRRRPAPAPAASLVPQVAVGADGRIVIAETSLVVQAQEQPPERRVVTEEHFTLNSTTYSNRLSNERWNAEDTELFYKALSQFGTDFTLISHLFPGRQRPHLKNKFKRESKRDPKRVDAALEASAKASATSYQDMIAMLKAGVAISEQGDAGVPGAVGPVSLPA</sequence>
<proteinExistence type="predicted"/>
<dbReference type="GO" id="GO:0000126">
    <property type="term" value="C:transcription factor TFIIIB complex"/>
    <property type="evidence" value="ECO:0007669"/>
    <property type="project" value="TreeGrafter"/>
</dbReference>
<dbReference type="Gene3D" id="1.20.58.1880">
    <property type="match status" value="1"/>
</dbReference>